<protein>
    <submittedName>
        <fullName evidence="1">Uncharacterized protein</fullName>
    </submittedName>
</protein>
<proteinExistence type="predicted"/>
<evidence type="ECO:0000313" key="2">
    <source>
        <dbReference type="Proteomes" id="UP000749559"/>
    </source>
</evidence>
<dbReference type="Proteomes" id="UP000749559">
    <property type="component" value="Unassembled WGS sequence"/>
</dbReference>
<evidence type="ECO:0000313" key="1">
    <source>
        <dbReference type="EMBL" id="CAH1773292.1"/>
    </source>
</evidence>
<dbReference type="EMBL" id="CAIIXF020000001">
    <property type="protein sequence ID" value="CAH1773292.1"/>
    <property type="molecule type" value="Genomic_DNA"/>
</dbReference>
<gene>
    <name evidence="1" type="ORF">OFUS_LOCUS910</name>
</gene>
<reference evidence="1" key="1">
    <citation type="submission" date="2022-03" db="EMBL/GenBank/DDBJ databases">
        <authorList>
            <person name="Martin C."/>
        </authorList>
    </citation>
    <scope>NUCLEOTIDE SEQUENCE</scope>
</reference>
<comment type="caution">
    <text evidence="1">The sequence shown here is derived from an EMBL/GenBank/DDBJ whole genome shotgun (WGS) entry which is preliminary data.</text>
</comment>
<sequence>MTDAKVTLGLMFVMILSKSTRGNEVRESVTPMVTYEDPVGITLWQAKVIMILPETISNWKMVIYMTERIRDIRIVNYAGKAGEVCNSTVNGTADHFVLEPYNIHVAALNTGSTLQLDFTVALVGTLTPSAEAVLVPNPMSASLCNNVSLTESTVSVMSTNSVIMSTASAASSAITLSNTITSELSTVILSTSTLSIPITSQPSTDSVVITSTIVPMGTLSSTLATQTPETVQTTSTIESTNTLSTTAQTSTTVLTGSTIEPTSTVSSNTNASATVPTAILPTSTLSGTIIVQTSTIVPTVSAIVQTSTLSGTISVQTSTTVPTASAIVPTSTLSGTTIAQTSTTVPTASTIVPTSTLSRTTTAQSLETVPTASRTVPMSSLITTNPSTIATVQRSTTLSRTSIHYFSSTTISYKYKRPKPRHFAPSEAKLAYLLGSMATLLMVAALVFIVVLDSRRLFRNTRWGCYNLRYGIRRLLKYELDDIDIKWYKKLSTRRIKKELH</sequence>
<name>A0A8J1UDS2_OWEFU</name>
<keyword evidence="2" id="KW-1185">Reference proteome</keyword>
<accession>A0A8J1UDS2</accession>
<dbReference type="AlphaFoldDB" id="A0A8J1UDS2"/>
<organism evidence="1 2">
    <name type="scientific">Owenia fusiformis</name>
    <name type="common">Polychaete worm</name>
    <dbReference type="NCBI Taxonomy" id="6347"/>
    <lineage>
        <taxon>Eukaryota</taxon>
        <taxon>Metazoa</taxon>
        <taxon>Spiralia</taxon>
        <taxon>Lophotrochozoa</taxon>
        <taxon>Annelida</taxon>
        <taxon>Polychaeta</taxon>
        <taxon>Sedentaria</taxon>
        <taxon>Canalipalpata</taxon>
        <taxon>Sabellida</taxon>
        <taxon>Oweniida</taxon>
        <taxon>Oweniidae</taxon>
        <taxon>Owenia</taxon>
    </lineage>
</organism>